<proteinExistence type="predicted"/>
<accession>A0ABW1EJT1</accession>
<sequence>MQRIERLVIALALLFGAGMVVPSFGQAPPQLNVPYRCANGITYTILACKPYRADQWCQWKEEQNGRLVTTVNSTWSSMTGRMQGCVIGPPEPKSTAGEQQTSDLKLNTPYKCDGGLTVTVFECGGQGSQAYCHVRAEMNGKFVSQLPKPRAEIAPHLSACTAGTPFSPPYTAEFPSAHHVIEAMLAGDPRKNITRALGAYYQLSEILVVLAGERANGGLLLDEKRLIDDYNRLAGELTQVAQQKFPGEHFEIGANPYHYARTDPKFGFEGIHVWTVFLSPEIQSAYAKSVGGNDARYMAAIEQERQAAMKQVQADMAAAEAEAQQNSMPQDPGSVAMRRCMESGRSDVECMKEAMGVGLSDLSGVTMPNLVPVGLRLTGLYSEGNFGLQFAQDSVMVACGDLVAQSLPYTVERSDSRVVVHVPVSPRPITLAWQADGRLVGPGAVDISGRVVAGGTVASTSTGYEMQTQTATTQRTIDSAEAGNYNPDQVHQNGMETTVDEQTSTTTMKPTHTTHYSVPTVPKTERCNVGSLAATGKNVAISAVLTQALGTNASKSSSLEPGLRLNGTYASATGMKIEFRDDSATVGCGKVANSEAYSVTAEQGQMMVRFQNSTGPLALVLQADGSLLGSGSVGIAGRKVYEDANGHVAYTPQNAQCSLGMFTPVK</sequence>
<dbReference type="RefSeq" id="WP_263339841.1">
    <property type="nucleotide sequence ID" value="NZ_JAGSYH010000005.1"/>
</dbReference>
<comment type="caution">
    <text evidence="1">The sequence shown here is derived from an EMBL/GenBank/DDBJ whole genome shotgun (WGS) entry which is preliminary data.</text>
</comment>
<keyword evidence="2" id="KW-1185">Reference proteome</keyword>
<organism evidence="1 2">
    <name type="scientific">Acidicapsa dinghuensis</name>
    <dbReference type="NCBI Taxonomy" id="2218256"/>
    <lineage>
        <taxon>Bacteria</taxon>
        <taxon>Pseudomonadati</taxon>
        <taxon>Acidobacteriota</taxon>
        <taxon>Terriglobia</taxon>
        <taxon>Terriglobales</taxon>
        <taxon>Acidobacteriaceae</taxon>
        <taxon>Acidicapsa</taxon>
    </lineage>
</organism>
<evidence type="ECO:0000313" key="1">
    <source>
        <dbReference type="EMBL" id="MFC5863233.1"/>
    </source>
</evidence>
<name>A0ABW1EJT1_9BACT</name>
<evidence type="ECO:0000313" key="2">
    <source>
        <dbReference type="Proteomes" id="UP001596091"/>
    </source>
</evidence>
<reference evidence="2" key="1">
    <citation type="journal article" date="2019" name="Int. J. Syst. Evol. Microbiol.">
        <title>The Global Catalogue of Microorganisms (GCM) 10K type strain sequencing project: providing services to taxonomists for standard genome sequencing and annotation.</title>
        <authorList>
            <consortium name="The Broad Institute Genomics Platform"/>
            <consortium name="The Broad Institute Genome Sequencing Center for Infectious Disease"/>
            <person name="Wu L."/>
            <person name="Ma J."/>
        </authorList>
    </citation>
    <scope>NUCLEOTIDE SEQUENCE [LARGE SCALE GENOMIC DNA]</scope>
    <source>
        <strain evidence="2">JCM 4087</strain>
    </source>
</reference>
<protein>
    <submittedName>
        <fullName evidence="1">Uncharacterized protein</fullName>
    </submittedName>
</protein>
<gene>
    <name evidence="1" type="ORF">ACFPT7_13090</name>
</gene>
<dbReference type="EMBL" id="JBHSPH010000003">
    <property type="protein sequence ID" value="MFC5863233.1"/>
    <property type="molecule type" value="Genomic_DNA"/>
</dbReference>
<dbReference type="Proteomes" id="UP001596091">
    <property type="component" value="Unassembled WGS sequence"/>
</dbReference>